<dbReference type="AlphaFoldDB" id="A0A5D0HXE0"/>
<organism evidence="1 2">
    <name type="scientific">Seonamhaeicola marinus</name>
    <dbReference type="NCBI Taxonomy" id="1912246"/>
    <lineage>
        <taxon>Bacteria</taxon>
        <taxon>Pseudomonadati</taxon>
        <taxon>Bacteroidota</taxon>
        <taxon>Flavobacteriia</taxon>
        <taxon>Flavobacteriales</taxon>
        <taxon>Flavobacteriaceae</taxon>
    </lineage>
</organism>
<accession>A0A5D0HXE0</accession>
<evidence type="ECO:0000313" key="2">
    <source>
        <dbReference type="Proteomes" id="UP000323930"/>
    </source>
</evidence>
<dbReference type="InterPro" id="IPR025631">
    <property type="entry name" value="Porin_10"/>
</dbReference>
<evidence type="ECO:0008006" key="3">
    <source>
        <dbReference type="Google" id="ProtNLM"/>
    </source>
</evidence>
<evidence type="ECO:0000313" key="1">
    <source>
        <dbReference type="EMBL" id="TYA76026.1"/>
    </source>
</evidence>
<comment type="caution">
    <text evidence="1">The sequence shown here is derived from an EMBL/GenBank/DDBJ whole genome shotgun (WGS) entry which is preliminary data.</text>
</comment>
<sequence length="122" mass="14578">VQDDNNTLNVPEINTRNTLYFSSHLFKKAMYLQTGVTLNYFTKYYMNAYNPLLAEFYVQNNEEIGDFPRLDFFINAKIRQTRLFLKAEHFNSAFTGYNYFSAPNNPYRDFTVRFGVVWNFFL</sequence>
<feature type="non-terminal residue" evidence="1">
    <location>
        <position position="1"/>
    </location>
</feature>
<protein>
    <recommendedName>
        <fullName evidence="3">Porin</fullName>
    </recommendedName>
</protein>
<proteinExistence type="predicted"/>
<dbReference type="Pfam" id="PF14121">
    <property type="entry name" value="Porin_10"/>
    <property type="match status" value="1"/>
</dbReference>
<keyword evidence="2" id="KW-1185">Reference proteome</keyword>
<name>A0A5D0HXE0_9FLAO</name>
<dbReference type="EMBL" id="VSDQ01000650">
    <property type="protein sequence ID" value="TYA76026.1"/>
    <property type="molecule type" value="Genomic_DNA"/>
</dbReference>
<reference evidence="1 2" key="1">
    <citation type="submission" date="2019-08" db="EMBL/GenBank/DDBJ databases">
        <title>Seonamhaeicola sediminis sp. nov., isolated from marine sediment.</title>
        <authorList>
            <person name="Cao W.R."/>
        </authorList>
    </citation>
    <scope>NUCLEOTIDE SEQUENCE [LARGE SCALE GENOMIC DNA]</scope>
    <source>
        <strain evidence="1 2">B011</strain>
    </source>
</reference>
<gene>
    <name evidence="1" type="ORF">FUA24_11010</name>
</gene>
<dbReference type="RefSeq" id="WP_222861353.1">
    <property type="nucleotide sequence ID" value="NZ_VSDQ01000650.1"/>
</dbReference>
<dbReference type="Proteomes" id="UP000323930">
    <property type="component" value="Unassembled WGS sequence"/>
</dbReference>